<gene>
    <name evidence="5" type="ORF">LPQ35_00005</name>
</gene>
<dbReference type="PANTHER" id="PTHR33154:SF33">
    <property type="entry name" value="TRANSCRIPTIONAL REPRESSOR SDPR"/>
    <property type="match status" value="1"/>
</dbReference>
<dbReference type="Pfam" id="PF24270">
    <property type="entry name" value="HTH_Cmi2_C"/>
    <property type="match status" value="1"/>
</dbReference>
<evidence type="ECO:0000313" key="5">
    <source>
        <dbReference type="EMBL" id="XAT63785.1"/>
    </source>
</evidence>
<feature type="domain" description="HTH arsR-type" evidence="4">
    <location>
        <begin position="3"/>
        <end position="97"/>
    </location>
</feature>
<dbReference type="CDD" id="cd00090">
    <property type="entry name" value="HTH_ARSR"/>
    <property type="match status" value="1"/>
</dbReference>
<keyword evidence="3" id="KW-0804">Transcription</keyword>
<dbReference type="InterPro" id="IPR036390">
    <property type="entry name" value="WH_DNA-bd_sf"/>
</dbReference>
<dbReference type="InterPro" id="IPR036388">
    <property type="entry name" value="WH-like_DNA-bd_sf"/>
</dbReference>
<dbReference type="PROSITE" id="PS50987">
    <property type="entry name" value="HTH_ARSR_2"/>
    <property type="match status" value="1"/>
</dbReference>
<evidence type="ECO:0000256" key="3">
    <source>
        <dbReference type="ARBA" id="ARBA00023163"/>
    </source>
</evidence>
<evidence type="ECO:0000256" key="2">
    <source>
        <dbReference type="ARBA" id="ARBA00023125"/>
    </source>
</evidence>
<dbReference type="InterPro" id="IPR001845">
    <property type="entry name" value="HTH_ArsR_DNA-bd_dom"/>
</dbReference>
<keyword evidence="2" id="KW-0238">DNA-binding</keyword>
<dbReference type="PANTHER" id="PTHR33154">
    <property type="entry name" value="TRANSCRIPTIONAL REGULATOR, ARSR FAMILY"/>
    <property type="match status" value="1"/>
</dbReference>
<accession>A0ABZ3H2J2</accession>
<dbReference type="PRINTS" id="PR00778">
    <property type="entry name" value="HTHARSR"/>
</dbReference>
<dbReference type="GeneID" id="90448018"/>
<evidence type="ECO:0000256" key="1">
    <source>
        <dbReference type="ARBA" id="ARBA00023015"/>
    </source>
</evidence>
<name>A0ABZ3H2J2_GEOAI</name>
<organism evidence="5 6">
    <name type="scientific">Geoglobus acetivorans</name>
    <dbReference type="NCBI Taxonomy" id="565033"/>
    <lineage>
        <taxon>Archaea</taxon>
        <taxon>Methanobacteriati</taxon>
        <taxon>Methanobacteriota</taxon>
        <taxon>Archaeoglobi</taxon>
        <taxon>Archaeoglobales</taxon>
        <taxon>Archaeoglobaceae</taxon>
        <taxon>Geoglobus</taxon>
    </lineage>
</organism>
<evidence type="ECO:0000313" key="6">
    <source>
        <dbReference type="Proteomes" id="UP001492541"/>
    </source>
</evidence>
<proteinExistence type="predicted"/>
<dbReference type="Pfam" id="PF01022">
    <property type="entry name" value="HTH_5"/>
    <property type="match status" value="1"/>
</dbReference>
<dbReference type="SUPFAM" id="SSF46785">
    <property type="entry name" value="Winged helix' DNA-binding domain"/>
    <property type="match status" value="1"/>
</dbReference>
<evidence type="ECO:0000259" key="4">
    <source>
        <dbReference type="PROSITE" id="PS50987"/>
    </source>
</evidence>
<keyword evidence="6" id="KW-1185">Reference proteome</keyword>
<keyword evidence="1" id="KW-0805">Transcription regulation</keyword>
<dbReference type="SMART" id="SM00418">
    <property type="entry name" value="HTH_ARSR"/>
    <property type="match status" value="1"/>
</dbReference>
<protein>
    <submittedName>
        <fullName evidence="5">ArsR family transcriptional regulator</fullName>
    </submittedName>
</protein>
<dbReference type="InterPro" id="IPR056346">
    <property type="entry name" value="HTH_Cmi2_C"/>
</dbReference>
<dbReference type="RefSeq" id="WP_193806902.1">
    <property type="nucleotide sequence ID" value="NZ_CP087714.1"/>
</dbReference>
<sequence>MLVRNSNDKDLGALLELLANEGRRRILELLTKKPCYISEISYSLRMAPKVVLEHLEKLERAGIVRSYEDGRRRYYYIDRTISISITLSPHRFKIESVERSGDMSEVFRDLREMFEQSISQNSRDLFEKLSKMEKAFRDIQRDISDRIDELIDRMILKIDETLTEDLEKIVLYGLIKGLDTPEKISRIFGISHEEVIVVLNNLEKRGLVARMEENGVVRFIPTFGGVVNE</sequence>
<dbReference type="EMBL" id="CP087714">
    <property type="protein sequence ID" value="XAT63785.1"/>
    <property type="molecule type" value="Genomic_DNA"/>
</dbReference>
<reference evidence="5 6" key="1">
    <citation type="submission" date="2021-11" db="EMBL/GenBank/DDBJ databases">
        <title>Whole genome of Geoglobus acetivorans.</title>
        <authorList>
            <person name="Liu D."/>
        </authorList>
    </citation>
    <scope>NUCLEOTIDE SEQUENCE [LARGE SCALE GENOMIC DNA]</scope>
    <source>
        <strain evidence="5 6">SBH6</strain>
    </source>
</reference>
<dbReference type="InterPro" id="IPR011991">
    <property type="entry name" value="ArsR-like_HTH"/>
</dbReference>
<dbReference type="InterPro" id="IPR051081">
    <property type="entry name" value="HTH_MetalResp_TranReg"/>
</dbReference>
<dbReference type="Proteomes" id="UP001492541">
    <property type="component" value="Chromosome"/>
</dbReference>
<dbReference type="Gene3D" id="1.10.10.10">
    <property type="entry name" value="Winged helix-like DNA-binding domain superfamily/Winged helix DNA-binding domain"/>
    <property type="match status" value="1"/>
</dbReference>